<keyword evidence="6" id="KW-1185">Reference proteome</keyword>
<dbReference type="PANTHER" id="PTHR11142">
    <property type="entry name" value="PSEUDOURIDYLATE SYNTHASE"/>
    <property type="match status" value="1"/>
</dbReference>
<organism evidence="6 7">
    <name type="scientific">Trichuris muris</name>
    <name type="common">Mouse whipworm</name>
    <dbReference type="NCBI Taxonomy" id="70415"/>
    <lineage>
        <taxon>Eukaryota</taxon>
        <taxon>Metazoa</taxon>
        <taxon>Ecdysozoa</taxon>
        <taxon>Nematoda</taxon>
        <taxon>Enoplea</taxon>
        <taxon>Dorylaimia</taxon>
        <taxon>Trichinellida</taxon>
        <taxon>Trichuridae</taxon>
        <taxon>Trichuris</taxon>
    </lineage>
</organism>
<evidence type="ECO:0000259" key="5">
    <source>
        <dbReference type="Pfam" id="PF01416"/>
    </source>
</evidence>
<dbReference type="Gene3D" id="3.30.70.580">
    <property type="entry name" value="Pseudouridine synthase I, catalytic domain, N-terminal subdomain"/>
    <property type="match status" value="1"/>
</dbReference>
<evidence type="ECO:0000313" key="7">
    <source>
        <dbReference type="WBParaSite" id="TMUE_1000003986.1"/>
    </source>
</evidence>
<dbReference type="STRING" id="70415.A0A5S6Q9J6"/>
<name>A0A5S6Q9J6_TRIMR</name>
<evidence type="ECO:0000313" key="6">
    <source>
        <dbReference type="Proteomes" id="UP000046395"/>
    </source>
</evidence>
<dbReference type="InterPro" id="IPR020094">
    <property type="entry name" value="TruA/RsuA/RluB/E/F_N"/>
</dbReference>
<dbReference type="InterPro" id="IPR020103">
    <property type="entry name" value="PsdUridine_synth_cat_dom_sf"/>
</dbReference>
<evidence type="ECO:0000256" key="1">
    <source>
        <dbReference type="ARBA" id="ARBA00009375"/>
    </source>
</evidence>
<evidence type="ECO:0000256" key="2">
    <source>
        <dbReference type="ARBA" id="ARBA00022694"/>
    </source>
</evidence>
<dbReference type="SUPFAM" id="SSF55120">
    <property type="entry name" value="Pseudouridine synthase"/>
    <property type="match status" value="1"/>
</dbReference>
<protein>
    <recommendedName>
        <fullName evidence="4">tRNA pseudouridine synthase</fullName>
        <ecNumber evidence="4">5.4.99.12</ecNumber>
    </recommendedName>
</protein>
<comment type="similarity">
    <text evidence="1 4">Belongs to the tRNA pseudouridine synthase TruA family.</text>
</comment>
<dbReference type="GO" id="GO:0003723">
    <property type="term" value="F:RNA binding"/>
    <property type="evidence" value="ECO:0007669"/>
    <property type="project" value="InterPro"/>
</dbReference>
<dbReference type="InterPro" id="IPR001406">
    <property type="entry name" value="PsdUridine_synth_TruA"/>
</dbReference>
<evidence type="ECO:0000256" key="3">
    <source>
        <dbReference type="ARBA" id="ARBA00023235"/>
    </source>
</evidence>
<dbReference type="InterPro" id="IPR020097">
    <property type="entry name" value="PsdUridine_synth_TruA_a/b_dom"/>
</dbReference>
<dbReference type="GO" id="GO:0031119">
    <property type="term" value="P:tRNA pseudouridine synthesis"/>
    <property type="evidence" value="ECO:0007669"/>
    <property type="project" value="TreeGrafter"/>
</dbReference>
<reference evidence="7" key="1">
    <citation type="submission" date="2019-12" db="UniProtKB">
        <authorList>
            <consortium name="WormBaseParasite"/>
        </authorList>
    </citation>
    <scope>IDENTIFICATION</scope>
</reference>
<dbReference type="Pfam" id="PF01416">
    <property type="entry name" value="PseudoU_synth_1"/>
    <property type="match status" value="1"/>
</dbReference>
<proteinExistence type="inferred from homology"/>
<dbReference type="AlphaFoldDB" id="A0A5S6Q9J6"/>
<dbReference type="Gene3D" id="3.30.70.660">
    <property type="entry name" value="Pseudouridine synthase I, catalytic domain, C-terminal subdomain"/>
    <property type="match status" value="1"/>
</dbReference>
<dbReference type="Proteomes" id="UP000046395">
    <property type="component" value="Unassembled WGS sequence"/>
</dbReference>
<dbReference type="PANTHER" id="PTHR11142:SF0">
    <property type="entry name" value="TRNA PSEUDOURIDINE SYNTHASE-LIKE 1"/>
    <property type="match status" value="1"/>
</dbReference>
<dbReference type="GO" id="GO:0160147">
    <property type="term" value="F:tRNA pseudouridine(38-40) synthase activity"/>
    <property type="evidence" value="ECO:0007669"/>
    <property type="project" value="UniProtKB-EC"/>
</dbReference>
<dbReference type="InterPro" id="IPR020095">
    <property type="entry name" value="PsdUridine_synth_TruA_C"/>
</dbReference>
<accession>A0A5S6Q9J6</accession>
<feature type="domain" description="Pseudouridine synthase I TruA alpha/beta" evidence="5">
    <location>
        <begin position="200"/>
        <end position="308"/>
    </location>
</feature>
<keyword evidence="3 4" id="KW-0413">Isomerase</keyword>
<comment type="catalytic activity">
    <reaction evidence="4">
        <text>uridine(38/39/40) in tRNA = pseudouridine(38/39/40) in tRNA</text>
        <dbReference type="Rhea" id="RHEA:22376"/>
        <dbReference type="Rhea" id="RHEA-COMP:10085"/>
        <dbReference type="Rhea" id="RHEA-COMP:10087"/>
        <dbReference type="ChEBI" id="CHEBI:65314"/>
        <dbReference type="ChEBI" id="CHEBI:65315"/>
        <dbReference type="EC" id="5.4.99.12"/>
    </reaction>
</comment>
<sequence>MKRNTVIKHLQVLTTSRFSKRGTCVLPVGRSSYCSKGFPVPPFHFPEMIFRYFLNFSYLGSRFAGCQIQPDNITVQGVLERSRHGLFVAIIQGTTLAAQQSDRFGCTRFNEHSYAAINTLLCKLEMEIRVHGCRTVSLGFDARRHARERTYLYRLAVLKHRFDTAEDYVVNNPEHQLPILECQRVWAVRSNFDIRRFRSAADVFLGWHNFASFMSKTRSHRGKLMVDTERSIKHIDRFDFFDINFVSKSFLYNQIRRMMTCLVAVASNRLEIQDIKWLLEHPNPSNYTKFSLRKAPSDGLYLKNISYDERDFLNPNPFICSYSDGTDSDENKLNDIDSSNIDE</sequence>
<dbReference type="EC" id="5.4.99.12" evidence="4"/>
<dbReference type="WBParaSite" id="TMUE_1000003986.1">
    <property type="protein sequence ID" value="TMUE_1000003986.1"/>
    <property type="gene ID" value="WBGene00286695"/>
</dbReference>
<keyword evidence="2 4" id="KW-0819">tRNA processing</keyword>
<evidence type="ECO:0000256" key="4">
    <source>
        <dbReference type="RuleBase" id="RU003792"/>
    </source>
</evidence>